<gene>
    <name evidence="3" type="ORF">g.14013</name>
</gene>
<dbReference type="AlphaFoldDB" id="A0A1B6D026"/>
<reference evidence="3" key="1">
    <citation type="submission" date="2015-12" db="EMBL/GenBank/DDBJ databases">
        <title>De novo transcriptome assembly of four potential Pierce s Disease insect vectors from Arizona vineyards.</title>
        <authorList>
            <person name="Tassone E.E."/>
        </authorList>
    </citation>
    <scope>NUCLEOTIDE SEQUENCE</scope>
</reference>
<feature type="non-terminal residue" evidence="3">
    <location>
        <position position="1"/>
    </location>
</feature>
<dbReference type="PANTHER" id="PTHR11596">
    <property type="entry name" value="ALKALINE PHOSPHATASE"/>
    <property type="match status" value="1"/>
</dbReference>
<feature type="binding site" evidence="2">
    <location>
        <position position="9"/>
    </location>
    <ligand>
        <name>Zn(2+)</name>
        <dbReference type="ChEBI" id="CHEBI:29105"/>
        <label>2</label>
    </ligand>
</feature>
<keyword evidence="2" id="KW-0862">Zinc</keyword>
<dbReference type="InterPro" id="IPR001952">
    <property type="entry name" value="Alkaline_phosphatase"/>
</dbReference>
<organism evidence="3">
    <name type="scientific">Clastoptera arizonana</name>
    <name type="common">Arizona spittle bug</name>
    <dbReference type="NCBI Taxonomy" id="38151"/>
    <lineage>
        <taxon>Eukaryota</taxon>
        <taxon>Metazoa</taxon>
        <taxon>Ecdysozoa</taxon>
        <taxon>Arthropoda</taxon>
        <taxon>Hexapoda</taxon>
        <taxon>Insecta</taxon>
        <taxon>Pterygota</taxon>
        <taxon>Neoptera</taxon>
        <taxon>Paraneoptera</taxon>
        <taxon>Hemiptera</taxon>
        <taxon>Auchenorrhyncha</taxon>
        <taxon>Cercopoidea</taxon>
        <taxon>Clastopteridae</taxon>
        <taxon>Clastoptera</taxon>
    </lineage>
</organism>
<keyword evidence="2" id="KW-0479">Metal-binding</keyword>
<comment type="cofactor">
    <cofactor evidence="2">
        <name>Zn(2+)</name>
        <dbReference type="ChEBI" id="CHEBI:29105"/>
    </cofactor>
    <text evidence="2">Binds 2 Zn(2+) ions.</text>
</comment>
<accession>A0A1B6D026</accession>
<dbReference type="EMBL" id="GEDC01018246">
    <property type="protein sequence ID" value="JAS19052.1"/>
    <property type="molecule type" value="Transcribed_RNA"/>
</dbReference>
<proteinExistence type="predicted"/>
<protein>
    <recommendedName>
        <fullName evidence="1">alkaline phosphatase</fullName>
        <ecNumber evidence="1">3.1.3.1</ecNumber>
    </recommendedName>
</protein>
<dbReference type="GO" id="GO:0004035">
    <property type="term" value="F:alkaline phosphatase activity"/>
    <property type="evidence" value="ECO:0007669"/>
    <property type="project" value="UniProtKB-EC"/>
</dbReference>
<dbReference type="InterPro" id="IPR017850">
    <property type="entry name" value="Alkaline_phosphatase_core_sf"/>
</dbReference>
<sequence length="161" mass="17499">TLIVVTSDHAHVMSFSGYPIRGDDILAGDMVSNMDNISYTTISYANGPSAELNFTVRRDPQKADLKSDTYRYPSLVKLHAETHGGDDVGVFARGPYAHLFVGVYEQNVIPLTMGYAGDFGPTAKSSTQEEVVIVRQAVSAAPYFLPASFLTLCVALFVKLM</sequence>
<name>A0A1B6D026_9HEMI</name>
<feature type="binding site" evidence="2">
    <location>
        <position position="83"/>
    </location>
    <ligand>
        <name>Zn(2+)</name>
        <dbReference type="ChEBI" id="CHEBI:29105"/>
        <label>2</label>
    </ligand>
</feature>
<evidence type="ECO:0000313" key="3">
    <source>
        <dbReference type="EMBL" id="JAS19052.1"/>
    </source>
</evidence>
<dbReference type="GO" id="GO:0046872">
    <property type="term" value="F:metal ion binding"/>
    <property type="evidence" value="ECO:0007669"/>
    <property type="project" value="UniProtKB-KW"/>
</dbReference>
<evidence type="ECO:0000256" key="2">
    <source>
        <dbReference type="PIRSR" id="PIRSR601952-2"/>
    </source>
</evidence>
<dbReference type="Gene3D" id="3.40.720.10">
    <property type="entry name" value="Alkaline Phosphatase, subunit A"/>
    <property type="match status" value="1"/>
</dbReference>
<dbReference type="EC" id="3.1.3.1" evidence="1"/>
<feature type="binding site" evidence="2">
    <location>
        <position position="8"/>
    </location>
    <ligand>
        <name>Zn(2+)</name>
        <dbReference type="ChEBI" id="CHEBI:29105"/>
        <label>2</label>
    </ligand>
</feature>
<dbReference type="PANTHER" id="PTHR11596:SF91">
    <property type="entry name" value="ALKALINE PHOSPHATASE-RELATED"/>
    <property type="match status" value="1"/>
</dbReference>
<evidence type="ECO:0000256" key="1">
    <source>
        <dbReference type="ARBA" id="ARBA00012647"/>
    </source>
</evidence>
<dbReference type="Pfam" id="PF00245">
    <property type="entry name" value="Alk_phosphatase"/>
    <property type="match status" value="1"/>
</dbReference>
<dbReference type="SUPFAM" id="SSF53649">
    <property type="entry name" value="Alkaline phosphatase-like"/>
    <property type="match status" value="1"/>
</dbReference>